<dbReference type="AlphaFoldDB" id="A0AAQ3PJ33"/>
<keyword evidence="3" id="KW-1185">Reference proteome</keyword>
<dbReference type="PANTHER" id="PTHR24559">
    <property type="entry name" value="TRANSPOSON TY3-I GAG-POL POLYPROTEIN"/>
    <property type="match status" value="1"/>
</dbReference>
<dbReference type="SUPFAM" id="SSF56672">
    <property type="entry name" value="DNA/RNA polymerases"/>
    <property type="match status" value="1"/>
</dbReference>
<feature type="compositionally biased region" description="Polar residues" evidence="1">
    <location>
        <begin position="129"/>
        <end position="139"/>
    </location>
</feature>
<dbReference type="InterPro" id="IPR043502">
    <property type="entry name" value="DNA/RNA_pol_sf"/>
</dbReference>
<protein>
    <submittedName>
        <fullName evidence="2">Uncharacterized protein</fullName>
    </submittedName>
</protein>
<feature type="compositionally biased region" description="Low complexity" evidence="1">
    <location>
        <begin position="1"/>
        <end position="16"/>
    </location>
</feature>
<proteinExistence type="predicted"/>
<sequence>MAAPPAASAGSAAPRGRTPPPGQPVLRTLAAVEPPATAGAGCRGRPRARCSGAAAGEWATGVDACVGPPGVRSTGPPLIGASDEWNRSSNSSSRSPRQLLAALLLQSSGRTPRMGQDRPRHGRRHLVRDSSTSSASPRQHPSHRLISILNFAILENRVGEFLARCYHEWKLDLDFKAKLVELLREFPDCFAWEYHEMPGLDRSIVKHRLPIKPGFRLDLDRATPKDEYPMPIVESLIDAAAGHKMMSFLDGNAGYNQIFMAEEDVYKTAFRCPQGLFEFVVMTFGLKNAGVGVIYHRAPDGHRSCRPNRWAEWFPVLQAHVLT</sequence>
<dbReference type="Proteomes" id="UP001341281">
    <property type="component" value="Chromosome 01"/>
</dbReference>
<dbReference type="CDD" id="cd01647">
    <property type="entry name" value="RT_LTR"/>
    <property type="match status" value="1"/>
</dbReference>
<evidence type="ECO:0000313" key="2">
    <source>
        <dbReference type="EMBL" id="WVZ49914.1"/>
    </source>
</evidence>
<evidence type="ECO:0000256" key="1">
    <source>
        <dbReference type="SAM" id="MobiDB-lite"/>
    </source>
</evidence>
<feature type="compositionally biased region" description="Low complexity" evidence="1">
    <location>
        <begin position="87"/>
        <end position="108"/>
    </location>
</feature>
<name>A0AAQ3PJ33_PASNO</name>
<accession>A0AAQ3PJ33</accession>
<dbReference type="Gene3D" id="3.30.70.270">
    <property type="match status" value="1"/>
</dbReference>
<dbReference type="InterPro" id="IPR043128">
    <property type="entry name" value="Rev_trsase/Diguanyl_cyclase"/>
</dbReference>
<dbReference type="Gene3D" id="3.10.10.10">
    <property type="entry name" value="HIV Type 1 Reverse Transcriptase, subunit A, domain 1"/>
    <property type="match status" value="1"/>
</dbReference>
<dbReference type="EMBL" id="CP144745">
    <property type="protein sequence ID" value="WVZ49914.1"/>
    <property type="molecule type" value="Genomic_DNA"/>
</dbReference>
<feature type="region of interest" description="Disordered" evidence="1">
    <location>
        <begin position="1"/>
        <end position="23"/>
    </location>
</feature>
<dbReference type="PANTHER" id="PTHR24559:SF444">
    <property type="entry name" value="REVERSE TRANSCRIPTASE DOMAIN-CONTAINING PROTEIN"/>
    <property type="match status" value="1"/>
</dbReference>
<dbReference type="InterPro" id="IPR053134">
    <property type="entry name" value="RNA-dir_DNA_polymerase"/>
</dbReference>
<reference evidence="2 3" key="1">
    <citation type="submission" date="2024-02" db="EMBL/GenBank/DDBJ databases">
        <title>High-quality chromosome-scale genome assembly of Pensacola bahiagrass (Paspalum notatum Flugge var. saurae).</title>
        <authorList>
            <person name="Vega J.M."/>
            <person name="Podio M."/>
            <person name="Orjuela J."/>
            <person name="Siena L.A."/>
            <person name="Pessino S.C."/>
            <person name="Combes M.C."/>
            <person name="Mariac C."/>
            <person name="Albertini E."/>
            <person name="Pupilli F."/>
            <person name="Ortiz J.P.A."/>
            <person name="Leblanc O."/>
        </authorList>
    </citation>
    <scope>NUCLEOTIDE SEQUENCE [LARGE SCALE GENOMIC DNA]</scope>
    <source>
        <strain evidence="2">R1</strain>
        <tissue evidence="2">Leaf</tissue>
    </source>
</reference>
<evidence type="ECO:0000313" key="3">
    <source>
        <dbReference type="Proteomes" id="UP001341281"/>
    </source>
</evidence>
<organism evidence="2 3">
    <name type="scientific">Paspalum notatum var. saurae</name>
    <dbReference type="NCBI Taxonomy" id="547442"/>
    <lineage>
        <taxon>Eukaryota</taxon>
        <taxon>Viridiplantae</taxon>
        <taxon>Streptophyta</taxon>
        <taxon>Embryophyta</taxon>
        <taxon>Tracheophyta</taxon>
        <taxon>Spermatophyta</taxon>
        <taxon>Magnoliopsida</taxon>
        <taxon>Liliopsida</taxon>
        <taxon>Poales</taxon>
        <taxon>Poaceae</taxon>
        <taxon>PACMAD clade</taxon>
        <taxon>Panicoideae</taxon>
        <taxon>Andropogonodae</taxon>
        <taxon>Paspaleae</taxon>
        <taxon>Paspalinae</taxon>
        <taxon>Paspalum</taxon>
    </lineage>
</organism>
<feature type="region of interest" description="Disordered" evidence="1">
    <location>
        <begin position="75"/>
        <end position="141"/>
    </location>
</feature>
<gene>
    <name evidence="2" type="ORF">U9M48_001230</name>
</gene>